<feature type="region of interest" description="Disordered" evidence="1">
    <location>
        <begin position="74"/>
        <end position="117"/>
    </location>
</feature>
<evidence type="ECO:0000313" key="2">
    <source>
        <dbReference type="EMBL" id="POR31596.1"/>
    </source>
</evidence>
<gene>
    <name evidence="2" type="ORF">TPAR_08193</name>
</gene>
<accession>A0A2S4KN52</accession>
<feature type="compositionally biased region" description="Polar residues" evidence="1">
    <location>
        <begin position="107"/>
        <end position="116"/>
    </location>
</feature>
<evidence type="ECO:0000256" key="1">
    <source>
        <dbReference type="SAM" id="MobiDB-lite"/>
    </source>
</evidence>
<reference evidence="2 3" key="1">
    <citation type="submission" date="2018-01" db="EMBL/GenBank/DDBJ databases">
        <title>Harnessing the power of phylogenomics to disentangle the directionality and signatures of interkingdom host jumping in the parasitic fungal genus Tolypocladium.</title>
        <authorList>
            <person name="Quandt C.A."/>
            <person name="Patterson W."/>
            <person name="Spatafora J.W."/>
        </authorList>
    </citation>
    <scope>NUCLEOTIDE SEQUENCE [LARGE SCALE GENOMIC DNA]</scope>
    <source>
        <strain evidence="2 3">NRBC 100945</strain>
    </source>
</reference>
<comment type="caution">
    <text evidence="2">The sequence shown here is derived from an EMBL/GenBank/DDBJ whole genome shotgun (WGS) entry which is preliminary data.</text>
</comment>
<dbReference type="AlphaFoldDB" id="A0A2S4KN52"/>
<organism evidence="2 3">
    <name type="scientific">Tolypocladium paradoxum</name>
    <dbReference type="NCBI Taxonomy" id="94208"/>
    <lineage>
        <taxon>Eukaryota</taxon>
        <taxon>Fungi</taxon>
        <taxon>Dikarya</taxon>
        <taxon>Ascomycota</taxon>
        <taxon>Pezizomycotina</taxon>
        <taxon>Sordariomycetes</taxon>
        <taxon>Hypocreomycetidae</taxon>
        <taxon>Hypocreales</taxon>
        <taxon>Ophiocordycipitaceae</taxon>
        <taxon>Tolypocladium</taxon>
    </lineage>
</organism>
<dbReference type="Proteomes" id="UP000237481">
    <property type="component" value="Unassembled WGS sequence"/>
</dbReference>
<feature type="compositionally biased region" description="Low complexity" evidence="1">
    <location>
        <begin position="89"/>
        <end position="98"/>
    </location>
</feature>
<name>A0A2S4KN52_9HYPO</name>
<proteinExistence type="predicted"/>
<sequence>MPNLPQARCRTIEVDGDFLPSPATKLVVTQYLEASREPPFWAWIVVGAFLDCHDQVIWSTEVFAAHLDIQFESDDEETQTDVNGDDAVSDSSSAYSSNLEHSDSERPIQQQLSQPPEAQRTFFVESPDIYYLNPPTPLNAGSTPGNLFLEFAILAAVILTRASLRLVQFALNIMSGGWNPITGRDERGIRPPFAPCGAPVPSQGQPYVHHQGGPGYNFGAVPQYGPWATMAYGMYNAGIQGWPPAAAYHTLPLQAPAGGFYAPQTFSHQPNGTGNILPRQPQPLPVIDPNMPAAQMTNSSGGVGCEPGYNYFFPAEHTKVHAFKTDIPPWQLPATAQIPFEAAHVPCNTTFAELMKGFGATNPTPKKNRVFEIMSGGGGKWYKGLEINGGDKEAMKKTIGEVGWDATRTGLVGQKPVVCLWFCKS</sequence>
<protein>
    <submittedName>
        <fullName evidence="2">Uncharacterized protein</fullName>
    </submittedName>
</protein>
<evidence type="ECO:0000313" key="3">
    <source>
        <dbReference type="Proteomes" id="UP000237481"/>
    </source>
</evidence>
<feature type="compositionally biased region" description="Acidic residues" evidence="1">
    <location>
        <begin position="74"/>
        <end position="88"/>
    </location>
</feature>
<keyword evidence="3" id="KW-1185">Reference proteome</keyword>
<dbReference type="OrthoDB" id="10057496at2759"/>
<dbReference type="EMBL" id="PKSG01001023">
    <property type="protein sequence ID" value="POR31596.1"/>
    <property type="molecule type" value="Genomic_DNA"/>
</dbReference>
<dbReference type="STRING" id="94208.A0A2S4KN52"/>